<feature type="binding site" evidence="10">
    <location>
        <position position="707"/>
    </location>
    <ligand>
        <name>Zn(2+)</name>
        <dbReference type="ChEBI" id="CHEBI:29105"/>
        <note>catalytic</note>
    </ligand>
</feature>
<dbReference type="GO" id="GO:0008237">
    <property type="term" value="F:metallopeptidase activity"/>
    <property type="evidence" value="ECO:0007669"/>
    <property type="project" value="UniProtKB-KW"/>
</dbReference>
<feature type="signal peptide" evidence="11">
    <location>
        <begin position="1"/>
        <end position="26"/>
    </location>
</feature>
<evidence type="ECO:0000256" key="10">
    <source>
        <dbReference type="HAMAP-Rule" id="MF_01924"/>
    </source>
</evidence>
<organism evidence="13 14">
    <name type="scientific">Frigoriglobus tundricola</name>
    <dbReference type="NCBI Taxonomy" id="2774151"/>
    <lineage>
        <taxon>Bacteria</taxon>
        <taxon>Pseudomonadati</taxon>
        <taxon>Planctomycetota</taxon>
        <taxon>Planctomycetia</taxon>
        <taxon>Gemmatales</taxon>
        <taxon>Gemmataceae</taxon>
        <taxon>Frigoriglobus</taxon>
    </lineage>
</organism>
<evidence type="ECO:0000256" key="8">
    <source>
        <dbReference type="ARBA" id="ARBA00023316"/>
    </source>
</evidence>
<keyword evidence="14" id="KW-1185">Reference proteome</keyword>
<feature type="chain" id="PRO_5027011452" description="D-alanyl-D-alanine dipeptidase" evidence="11">
    <location>
        <begin position="27"/>
        <end position="788"/>
    </location>
</feature>
<evidence type="ECO:0000256" key="7">
    <source>
        <dbReference type="ARBA" id="ARBA00023049"/>
    </source>
</evidence>
<evidence type="ECO:0000256" key="11">
    <source>
        <dbReference type="SAM" id="SignalP"/>
    </source>
</evidence>
<dbReference type="AlphaFoldDB" id="A0A6M5YMR7"/>
<evidence type="ECO:0000256" key="4">
    <source>
        <dbReference type="ARBA" id="ARBA00022801"/>
    </source>
</evidence>
<dbReference type="InterPro" id="IPR012338">
    <property type="entry name" value="Beta-lactam/transpept-like"/>
</dbReference>
<dbReference type="InterPro" id="IPR000755">
    <property type="entry name" value="A_A_dipeptidase"/>
</dbReference>
<keyword evidence="8" id="KW-0961">Cell wall biogenesis/degradation</keyword>
<feature type="binding site" evidence="10">
    <location>
        <position position="700"/>
    </location>
    <ligand>
        <name>Zn(2+)</name>
        <dbReference type="ChEBI" id="CHEBI:29105"/>
        <note>catalytic</note>
    </ligand>
</feature>
<keyword evidence="11" id="KW-0732">Signal</keyword>
<keyword evidence="6 10" id="KW-0224">Dipeptidase</keyword>
<dbReference type="Pfam" id="PF00144">
    <property type="entry name" value="Beta-lactamase"/>
    <property type="match status" value="1"/>
</dbReference>
<dbReference type="EC" id="3.4.13.22" evidence="10"/>
<feature type="binding site" evidence="10">
    <location>
        <position position="768"/>
    </location>
    <ligand>
        <name>Zn(2+)</name>
        <dbReference type="ChEBI" id="CHEBI:29105"/>
        <note>catalytic</note>
    </ligand>
</feature>
<dbReference type="Gene3D" id="3.30.1380.10">
    <property type="match status" value="1"/>
</dbReference>
<dbReference type="Gene3D" id="3.40.710.10">
    <property type="entry name" value="DD-peptidase/beta-lactamase superfamily"/>
    <property type="match status" value="1"/>
</dbReference>
<evidence type="ECO:0000256" key="1">
    <source>
        <dbReference type="ARBA" id="ARBA00001362"/>
    </source>
</evidence>
<comment type="catalytic activity">
    <reaction evidence="1 10">
        <text>D-alanyl-D-alanine + H2O = 2 D-alanine</text>
        <dbReference type="Rhea" id="RHEA:20661"/>
        <dbReference type="ChEBI" id="CHEBI:15377"/>
        <dbReference type="ChEBI" id="CHEBI:57416"/>
        <dbReference type="ChEBI" id="CHEBI:57822"/>
        <dbReference type="EC" id="3.4.13.22"/>
    </reaction>
</comment>
<feature type="domain" description="Beta-lactamase-related" evidence="12">
    <location>
        <begin position="43"/>
        <end position="365"/>
    </location>
</feature>
<dbReference type="CDD" id="cd14840">
    <property type="entry name" value="D-Ala-D-Ala_dipeptidase_Aad"/>
    <property type="match status" value="1"/>
</dbReference>
<accession>A0A6M5YMR7</accession>
<dbReference type="HAMAP" id="MF_01924">
    <property type="entry name" value="A_A_dipeptidase"/>
    <property type="match status" value="1"/>
</dbReference>
<keyword evidence="7 10" id="KW-0482">Metalloprotease</keyword>
<comment type="cofactor">
    <cofactor evidence="10">
        <name>Zn(2+)</name>
        <dbReference type="ChEBI" id="CHEBI:29105"/>
    </cofactor>
    <text evidence="10">Binds 1 zinc ion per subunit.</text>
</comment>
<gene>
    <name evidence="13" type="ORF">FTUN_2770</name>
</gene>
<protein>
    <recommendedName>
        <fullName evidence="10">D-alanyl-D-alanine dipeptidase</fullName>
        <shortName evidence="10">D-Ala-D-Ala dipeptidase</shortName>
        <ecNumber evidence="10">3.4.13.22</ecNumber>
    </recommendedName>
</protein>
<evidence type="ECO:0000256" key="9">
    <source>
        <dbReference type="ARBA" id="ARBA00038473"/>
    </source>
</evidence>
<dbReference type="InterPro" id="IPR001466">
    <property type="entry name" value="Beta-lactam-related"/>
</dbReference>
<feature type="site" description="Transition state stabilizer" evidence="10">
    <location>
        <position position="671"/>
    </location>
</feature>
<dbReference type="SUPFAM" id="SSF55166">
    <property type="entry name" value="Hedgehog/DD-peptidase"/>
    <property type="match status" value="1"/>
</dbReference>
<dbReference type="InterPro" id="IPR009045">
    <property type="entry name" value="Zn_M74/Hedgehog-like"/>
</dbReference>
<comment type="similarity">
    <text evidence="9">Belongs to the beta-lactamase family.</text>
</comment>
<dbReference type="EMBL" id="CP053452">
    <property type="protein sequence ID" value="QJW95228.1"/>
    <property type="molecule type" value="Genomic_DNA"/>
</dbReference>
<name>A0A6M5YMR7_9BACT</name>
<evidence type="ECO:0000313" key="13">
    <source>
        <dbReference type="EMBL" id="QJW95228.1"/>
    </source>
</evidence>
<dbReference type="GO" id="GO:0006508">
    <property type="term" value="P:proteolysis"/>
    <property type="evidence" value="ECO:0007669"/>
    <property type="project" value="UniProtKB-KW"/>
</dbReference>
<feature type="active site" description="Proton donor/acceptor" evidence="10">
    <location>
        <position position="765"/>
    </location>
</feature>
<sequence>MRGTPLTASRRLSVLVLFALAPPALAQPSVPPAEPYKAAAAELEKLITHEVDDKKLPALSVALVDDQKVVWAAGFGFQDRDRKIPATAETVYRVGSVSKLFTDVAVMQLVEEGKIALDAPVAAYIPDFKPSYKEGERPITLRMLMSHRSGLIREPPVGNYFDPSEPGLAKTVASLNGIGLIYPPESRIKYSNAAIGVVGYALEKSQQEQFEKYVQRRVLDVLGMKSSSFLPKSSLKPRLADAVMWTYHGREFPAPAFELGEAPAGCMYSTVLDLAKFQSCLFAGGKLGDKPFIKPETLAEMFRPQFAAKGTTAGFGLGFMVGEFEGKPRVSHGGAIYGFATTFVALPGEKLGAIVVASRDVSNAVTGRIADDALRLMLAARAGAPLPKIEASEPFTPEEARGLAGRYRAGDRWGDLFETGGKAFFVSDRGGAIVQLRKFGGGLIADDVQAWGTKYGRADGKITIGQLVFEKEKPALDPPPAPPAAFAGLIGEYGYDHLPLSIYEREGKLHALIELTEIDPLTQESDDVYAFPADRGMYHGEKLIFTRDKTGRATKVTAASVVFERRKIDGENGETFKIKPVKPLDEIRKAALAAKPPVETGEFRAPDLVDLATLDGVKFDIRYATENNFLSTPFYTSAKAFMQKPAAEALARVHTKLKAQGYGLLVFDAYRPWQVTKMFWDATPEKFHGFVADPSKGSRHNRGCAVDLTLYDLKTGKPVEMVSGYDEFSDRAFPDYTGGTSRQRWHRDRLRAAMHAEGFSVYEEEWWHFDYKDWKKYPILNKTFEELK</sequence>
<evidence type="ECO:0000259" key="12">
    <source>
        <dbReference type="Pfam" id="PF00144"/>
    </source>
</evidence>
<proteinExistence type="inferred from homology"/>
<keyword evidence="2 10" id="KW-0645">Protease</keyword>
<comment type="similarity">
    <text evidence="10">Belongs to the peptidase M15D family.</text>
</comment>
<evidence type="ECO:0000256" key="2">
    <source>
        <dbReference type="ARBA" id="ARBA00022670"/>
    </source>
</evidence>
<dbReference type="GO" id="GO:0008270">
    <property type="term" value="F:zinc ion binding"/>
    <property type="evidence" value="ECO:0007669"/>
    <property type="project" value="UniProtKB-UniRule"/>
</dbReference>
<dbReference type="InterPro" id="IPR051478">
    <property type="entry name" value="Beta-lactamase-like_AB/R"/>
</dbReference>
<dbReference type="PANTHER" id="PTHR22935">
    <property type="entry name" value="PENICILLIN-BINDING PROTEIN"/>
    <property type="match status" value="1"/>
</dbReference>
<dbReference type="GO" id="GO:0071555">
    <property type="term" value="P:cell wall organization"/>
    <property type="evidence" value="ECO:0007669"/>
    <property type="project" value="UniProtKB-KW"/>
</dbReference>
<dbReference type="Pfam" id="PF01427">
    <property type="entry name" value="Peptidase_M15"/>
    <property type="match status" value="1"/>
</dbReference>
<dbReference type="Proteomes" id="UP000503447">
    <property type="component" value="Chromosome"/>
</dbReference>
<dbReference type="PANTHER" id="PTHR22935:SF95">
    <property type="entry name" value="BETA-LACTAMASE-LIKE 1-RELATED"/>
    <property type="match status" value="1"/>
</dbReference>
<keyword evidence="3 10" id="KW-0479">Metal-binding</keyword>
<dbReference type="KEGG" id="ftj:FTUN_2770"/>
<dbReference type="GO" id="GO:0160237">
    <property type="term" value="F:D-Ala-D-Ala dipeptidase activity"/>
    <property type="evidence" value="ECO:0007669"/>
    <property type="project" value="UniProtKB-EC"/>
</dbReference>
<dbReference type="SUPFAM" id="SSF56601">
    <property type="entry name" value="beta-lactamase/transpeptidase-like"/>
    <property type="match status" value="1"/>
</dbReference>
<keyword evidence="5 10" id="KW-0862">Zinc</keyword>
<evidence type="ECO:0000256" key="5">
    <source>
        <dbReference type="ARBA" id="ARBA00022833"/>
    </source>
</evidence>
<reference evidence="14" key="1">
    <citation type="submission" date="2020-05" db="EMBL/GenBank/DDBJ databases">
        <title>Frigoriglobus tundricola gen. nov., sp. nov., a psychrotolerant cellulolytic planctomycete of the family Gemmataceae with two divergent copies of 16S rRNA gene.</title>
        <authorList>
            <person name="Kulichevskaya I.S."/>
            <person name="Ivanova A.A."/>
            <person name="Naumoff D.G."/>
            <person name="Beletsky A.V."/>
            <person name="Rijpstra W.I.C."/>
            <person name="Sinninghe Damste J.S."/>
            <person name="Mardanov A.V."/>
            <person name="Ravin N.V."/>
            <person name="Dedysh S.N."/>
        </authorList>
    </citation>
    <scope>NUCLEOTIDE SEQUENCE [LARGE SCALE GENOMIC DNA]</scope>
    <source>
        <strain evidence="14">PL17</strain>
    </source>
</reference>
<evidence type="ECO:0000256" key="6">
    <source>
        <dbReference type="ARBA" id="ARBA00022997"/>
    </source>
</evidence>
<evidence type="ECO:0000313" key="14">
    <source>
        <dbReference type="Proteomes" id="UP000503447"/>
    </source>
</evidence>
<evidence type="ECO:0000256" key="3">
    <source>
        <dbReference type="ARBA" id="ARBA00022723"/>
    </source>
</evidence>
<comment type="function">
    <text evidence="10">Catalyzes hydrolysis of the D-alanyl-D-alanine dipeptide.</text>
</comment>
<keyword evidence="4 10" id="KW-0378">Hydrolase</keyword>